<dbReference type="InterPro" id="IPR055414">
    <property type="entry name" value="LRR_R13L4/SHOC2-like"/>
</dbReference>
<keyword evidence="12" id="KW-0677">Repeat</keyword>
<dbReference type="Gene3D" id="3.90.640.10">
    <property type="entry name" value="Actin, Chain A, domain 4"/>
    <property type="match status" value="1"/>
</dbReference>
<keyword evidence="8" id="KW-0433">Leucine-rich repeat</keyword>
<keyword evidence="18 24" id="KW-0472">Membrane</keyword>
<dbReference type="Gene3D" id="2.30.36.70">
    <property type="entry name" value="Actin, Chain A, domain 2"/>
    <property type="match status" value="1"/>
</dbReference>
<keyword evidence="7" id="KW-0723">Serine/threonine-protein kinase</keyword>
<dbReference type="InterPro" id="IPR043129">
    <property type="entry name" value="ATPase_NBD"/>
</dbReference>
<evidence type="ECO:0000256" key="17">
    <source>
        <dbReference type="ARBA" id="ARBA00022989"/>
    </source>
</evidence>
<feature type="transmembrane region" description="Helical" evidence="24">
    <location>
        <begin position="649"/>
        <end position="676"/>
    </location>
</feature>
<proteinExistence type="inferred from homology"/>
<dbReference type="AlphaFoldDB" id="A0A6J0PDE1"/>
<dbReference type="RefSeq" id="XP_019703008.1">
    <property type="nucleotide sequence ID" value="XM_019847449.2"/>
</dbReference>
<dbReference type="SUPFAM" id="SSF52047">
    <property type="entry name" value="RNI-like"/>
    <property type="match status" value="1"/>
</dbReference>
<evidence type="ECO:0000256" key="16">
    <source>
        <dbReference type="ARBA" id="ARBA00022840"/>
    </source>
</evidence>
<evidence type="ECO:0000256" key="23">
    <source>
        <dbReference type="RuleBase" id="RU000487"/>
    </source>
</evidence>
<evidence type="ECO:0000256" key="22">
    <source>
        <dbReference type="PROSITE-ProRule" id="PRU10141"/>
    </source>
</evidence>
<keyword evidence="19" id="KW-0325">Glycoprotein</keyword>
<keyword evidence="16 22" id="KW-0067">ATP-binding</keyword>
<dbReference type="GO" id="GO:0004674">
    <property type="term" value="F:protein serine/threonine kinase activity"/>
    <property type="evidence" value="ECO:0007669"/>
    <property type="project" value="UniProtKB-KW"/>
</dbReference>
<evidence type="ECO:0000256" key="18">
    <source>
        <dbReference type="ARBA" id="ARBA00023136"/>
    </source>
</evidence>
<evidence type="ECO:0000256" key="14">
    <source>
        <dbReference type="ARBA" id="ARBA00022777"/>
    </source>
</evidence>
<evidence type="ECO:0000313" key="26">
    <source>
        <dbReference type="Proteomes" id="UP000504607"/>
    </source>
</evidence>
<keyword evidence="5" id="KW-1003">Cell membrane</keyword>
<dbReference type="InterPro" id="IPR004000">
    <property type="entry name" value="Actin"/>
</dbReference>
<dbReference type="InterPro" id="IPR051809">
    <property type="entry name" value="Plant_receptor-like_S/T_kinase"/>
</dbReference>
<dbReference type="PANTHER" id="PTHR27008:SF499">
    <property type="entry name" value="OS06G0581500 PROTEIN"/>
    <property type="match status" value="1"/>
</dbReference>
<dbReference type="PANTHER" id="PTHR27008">
    <property type="entry name" value="OS04G0122200 PROTEIN"/>
    <property type="match status" value="1"/>
</dbReference>
<dbReference type="FunFam" id="3.80.10.10:FF:000288">
    <property type="entry name" value="LRR receptor-like serine/threonine-protein kinase EFR"/>
    <property type="match status" value="1"/>
</dbReference>
<comment type="similarity">
    <text evidence="3 23">Belongs to the actin family.</text>
</comment>
<reference evidence="27" key="1">
    <citation type="submission" date="2025-08" db="UniProtKB">
        <authorList>
            <consortium name="RefSeq"/>
        </authorList>
    </citation>
    <scope>IDENTIFICATION</scope>
</reference>
<comment type="catalytic activity">
    <reaction evidence="21">
        <text>ATP + H2O = ADP + phosphate + H(+)</text>
        <dbReference type="Rhea" id="RHEA:13065"/>
        <dbReference type="ChEBI" id="CHEBI:15377"/>
        <dbReference type="ChEBI" id="CHEBI:15378"/>
        <dbReference type="ChEBI" id="CHEBI:30616"/>
        <dbReference type="ChEBI" id="CHEBI:43474"/>
        <dbReference type="ChEBI" id="CHEBI:456216"/>
    </reaction>
</comment>
<dbReference type="InterPro" id="IPR032675">
    <property type="entry name" value="LRR_dom_sf"/>
</dbReference>
<keyword evidence="20" id="KW-0206">Cytoskeleton</keyword>
<dbReference type="Pfam" id="PF00560">
    <property type="entry name" value="LRR_1"/>
    <property type="match status" value="3"/>
</dbReference>
<gene>
    <name evidence="27" type="primary">LOC105035828</name>
</gene>
<protein>
    <recommendedName>
        <fullName evidence="4">non-specific serine/threonine protein kinase</fullName>
        <ecNumber evidence="4">2.7.11.1</ecNumber>
    </recommendedName>
</protein>
<evidence type="ECO:0000256" key="9">
    <source>
        <dbReference type="ARBA" id="ARBA00022679"/>
    </source>
</evidence>
<dbReference type="OrthoDB" id="676979at2759"/>
<dbReference type="Gene3D" id="3.80.10.10">
    <property type="entry name" value="Ribonuclease Inhibitor"/>
    <property type="match status" value="2"/>
</dbReference>
<evidence type="ECO:0000256" key="4">
    <source>
        <dbReference type="ARBA" id="ARBA00012513"/>
    </source>
</evidence>
<keyword evidence="15" id="KW-0378">Hydrolase</keyword>
<keyword evidence="10 24" id="KW-0812">Transmembrane</keyword>
<evidence type="ECO:0000256" key="6">
    <source>
        <dbReference type="ARBA" id="ARBA00022490"/>
    </source>
</evidence>
<dbReference type="InterPro" id="IPR017441">
    <property type="entry name" value="Protein_kinase_ATP_BS"/>
</dbReference>
<evidence type="ECO:0000256" key="15">
    <source>
        <dbReference type="ARBA" id="ARBA00022801"/>
    </source>
</evidence>
<evidence type="ECO:0000256" key="3">
    <source>
        <dbReference type="ARBA" id="ARBA00006752"/>
    </source>
</evidence>
<keyword evidence="26" id="KW-1185">Reference proteome</keyword>
<dbReference type="EC" id="2.7.11.1" evidence="4"/>
<dbReference type="InParanoid" id="A0A6J0PDE1"/>
<evidence type="ECO:0000256" key="11">
    <source>
        <dbReference type="ARBA" id="ARBA00022729"/>
    </source>
</evidence>
<keyword evidence="9" id="KW-0808">Transferase</keyword>
<evidence type="ECO:0000256" key="19">
    <source>
        <dbReference type="ARBA" id="ARBA00023180"/>
    </source>
</evidence>
<evidence type="ECO:0000256" key="12">
    <source>
        <dbReference type="ARBA" id="ARBA00022737"/>
    </source>
</evidence>
<dbReference type="Gene3D" id="3.30.200.20">
    <property type="entry name" value="Phosphorylase Kinase, domain 1"/>
    <property type="match status" value="1"/>
</dbReference>
<evidence type="ECO:0000256" key="2">
    <source>
        <dbReference type="ARBA" id="ARBA00004245"/>
    </source>
</evidence>
<evidence type="ECO:0000313" key="27">
    <source>
        <dbReference type="RefSeq" id="XP_019703008.1"/>
    </source>
</evidence>
<evidence type="ECO:0000256" key="5">
    <source>
        <dbReference type="ARBA" id="ARBA00022475"/>
    </source>
</evidence>
<dbReference type="PROSITE" id="PS00107">
    <property type="entry name" value="PROTEIN_KINASE_ATP"/>
    <property type="match status" value="1"/>
</dbReference>
<evidence type="ECO:0000256" key="8">
    <source>
        <dbReference type="ARBA" id="ARBA00022614"/>
    </source>
</evidence>
<feature type="domain" description="Disease resistance R13L4/SHOC-2-like LRR" evidence="25">
    <location>
        <begin position="339"/>
        <end position="479"/>
    </location>
</feature>
<evidence type="ECO:0000256" key="13">
    <source>
        <dbReference type="ARBA" id="ARBA00022741"/>
    </source>
</evidence>
<keyword evidence="14" id="KW-0418">Kinase</keyword>
<dbReference type="GO" id="GO:0005856">
    <property type="term" value="C:cytoskeleton"/>
    <property type="evidence" value="ECO:0007669"/>
    <property type="project" value="UniProtKB-SubCell"/>
</dbReference>
<dbReference type="SUPFAM" id="SSF52058">
    <property type="entry name" value="L domain-like"/>
    <property type="match status" value="1"/>
</dbReference>
<name>A0A6J0PDE1_ELAGV</name>
<dbReference type="SUPFAM" id="SSF53067">
    <property type="entry name" value="Actin-like ATPase domain"/>
    <property type="match status" value="2"/>
</dbReference>
<dbReference type="InterPro" id="IPR011009">
    <property type="entry name" value="Kinase-like_dom_sf"/>
</dbReference>
<evidence type="ECO:0000256" key="7">
    <source>
        <dbReference type="ARBA" id="ARBA00022527"/>
    </source>
</evidence>
<evidence type="ECO:0000259" key="25">
    <source>
        <dbReference type="Pfam" id="PF23598"/>
    </source>
</evidence>
<dbReference type="Pfam" id="PF00022">
    <property type="entry name" value="Actin"/>
    <property type="match status" value="2"/>
</dbReference>
<dbReference type="GO" id="GO:0005524">
    <property type="term" value="F:ATP binding"/>
    <property type="evidence" value="ECO:0007669"/>
    <property type="project" value="UniProtKB-UniRule"/>
</dbReference>
<evidence type="ECO:0000256" key="1">
    <source>
        <dbReference type="ARBA" id="ARBA00004162"/>
    </source>
</evidence>
<keyword evidence="6" id="KW-0963">Cytoplasm</keyword>
<dbReference type="Proteomes" id="UP000504607">
    <property type="component" value="Unplaced"/>
</dbReference>
<keyword evidence="11" id="KW-0732">Signal</keyword>
<keyword evidence="17 24" id="KW-1133">Transmembrane helix</keyword>
<dbReference type="FunFam" id="3.30.420.40:FF:000291">
    <property type="entry name" value="Actin, alpha skeletal muscle"/>
    <property type="match status" value="1"/>
</dbReference>
<dbReference type="GO" id="GO:0005886">
    <property type="term" value="C:plasma membrane"/>
    <property type="evidence" value="ECO:0007669"/>
    <property type="project" value="UniProtKB-SubCell"/>
</dbReference>
<evidence type="ECO:0000256" key="21">
    <source>
        <dbReference type="ARBA" id="ARBA00049360"/>
    </source>
</evidence>
<feature type="binding site" evidence="22">
    <location>
        <position position="739"/>
    </location>
    <ligand>
        <name>ATP</name>
        <dbReference type="ChEBI" id="CHEBI:30616"/>
    </ligand>
</feature>
<dbReference type="SMART" id="SM00369">
    <property type="entry name" value="LRR_TYP"/>
    <property type="match status" value="7"/>
</dbReference>
<keyword evidence="13 22" id="KW-0547">Nucleotide-binding</keyword>
<dbReference type="Pfam" id="PF23598">
    <property type="entry name" value="LRR_14"/>
    <property type="match status" value="1"/>
</dbReference>
<dbReference type="InterPro" id="IPR001611">
    <property type="entry name" value="Leu-rich_rpt"/>
</dbReference>
<evidence type="ECO:0000256" key="24">
    <source>
        <dbReference type="SAM" id="Phobius"/>
    </source>
</evidence>
<dbReference type="SMART" id="SM00268">
    <property type="entry name" value="ACTIN"/>
    <property type="match status" value="1"/>
</dbReference>
<evidence type="ECO:0000256" key="20">
    <source>
        <dbReference type="ARBA" id="ARBA00023212"/>
    </source>
</evidence>
<organism evidence="26 27">
    <name type="scientific">Elaeis guineensis var. tenera</name>
    <name type="common">Oil palm</name>
    <dbReference type="NCBI Taxonomy" id="51953"/>
    <lineage>
        <taxon>Eukaryota</taxon>
        <taxon>Viridiplantae</taxon>
        <taxon>Streptophyta</taxon>
        <taxon>Embryophyta</taxon>
        <taxon>Tracheophyta</taxon>
        <taxon>Spermatophyta</taxon>
        <taxon>Magnoliopsida</taxon>
        <taxon>Liliopsida</taxon>
        <taxon>Arecaceae</taxon>
        <taxon>Arecoideae</taxon>
        <taxon>Cocoseae</taxon>
        <taxon>Elaeidinae</taxon>
        <taxon>Elaeis</taxon>
    </lineage>
</organism>
<dbReference type="GO" id="GO:0016787">
    <property type="term" value="F:hydrolase activity"/>
    <property type="evidence" value="ECO:0007669"/>
    <property type="project" value="UniProtKB-KW"/>
</dbReference>
<evidence type="ECO:0000256" key="10">
    <source>
        <dbReference type="ARBA" id="ARBA00022692"/>
    </source>
</evidence>
<dbReference type="FunFam" id="2.30.36.70:FF:000001">
    <property type="entry name" value="Actin, alpha skeletal muscle"/>
    <property type="match status" value="1"/>
</dbReference>
<dbReference type="Gene3D" id="3.30.420.40">
    <property type="match status" value="2"/>
</dbReference>
<accession>A0A6J0PDE1</accession>
<dbReference type="SUPFAM" id="SSF56112">
    <property type="entry name" value="Protein kinase-like (PK-like)"/>
    <property type="match status" value="1"/>
</dbReference>
<dbReference type="InterPro" id="IPR003591">
    <property type="entry name" value="Leu-rich_rpt_typical-subtyp"/>
</dbReference>
<comment type="subcellular location">
    <subcellularLocation>
        <location evidence="1">Cell membrane</location>
        <topology evidence="1">Single-pass membrane protein</topology>
    </subcellularLocation>
    <subcellularLocation>
        <location evidence="2">Cytoplasm</location>
        <location evidence="2">Cytoskeleton</location>
    </subcellularLocation>
</comment>
<sequence>MADAEDIQPLVCDNGTGMVKAGFAGDDAPRAVFPSIVGRPRYTGVMVGMGQKDAYVGDEFQSKRGILTLKYPIEHGIVSNWDDMEKIWHHTFYNELRVAPEEHAVLLTEAPLNLKANREKMTQIMFEAFNVPAMYVAIQAVLSLCASRRTTVCPEVLFQPALIGMETPGIHETTYDSIMKCDVDIRKDLYGNIVLSGGSTMFPGIADRMRVIPSSLCRLPSLIVVGVALNQLSSTIPPCLYNLSSIKFLSVGYNSLRGTVPSDIGSTLPHLSWLDMAFNQFTGLIPSSLSNASGLYLIQLQMNNLHGKIPCTLGNLQNLSVLSLDGNQLAAKEANDWSFLTALTNCSKLRALLIDNNNLAGVLPNSISNLSTEIQVLAFSNNQISGSLPSNIGNLKSLTVLGMESNLLTGNIPASLGNLNALHVLNMFHNNFLGQIPPSLGNISQLNWLDLHGNKLSGSIPTQLGNCKNLQSLALFDNQLTGTIPIEILSLSSLSIGLWLSHNALHGFLPSEIGNLINVNNLDISENRLYGAIPDSIGKCVVLVYLDMSGNFFEGFIPTSLGNLKGLQFLDLSSNKLSGNIPGYLQIFHSLQFLNLSFNSFEGEVPLDGVFANMSAFSLIGNRRICSGIPELHLPPCSSAQPHGKKQRAAISVVIITVASGLLGLTLILFFILLYWNEKSRKRHPSMATMRTELIRVSYAELVKATDGFSSANLIGVGSFGSVYKGVMEWVDEKMVAIKIQNLQQQGSSRSFIAECEG</sequence>
<dbReference type="PRINTS" id="PR00190">
    <property type="entry name" value="ACTIN"/>
</dbReference>